<organism evidence="2 3">
    <name type="scientific">Acinetobacter lactucae</name>
    <dbReference type="NCBI Taxonomy" id="1785128"/>
    <lineage>
        <taxon>Bacteria</taxon>
        <taxon>Pseudomonadati</taxon>
        <taxon>Pseudomonadota</taxon>
        <taxon>Gammaproteobacteria</taxon>
        <taxon>Moraxellales</taxon>
        <taxon>Moraxellaceae</taxon>
        <taxon>Acinetobacter</taxon>
        <taxon>Acinetobacter calcoaceticus/baumannii complex</taxon>
    </lineage>
</organism>
<dbReference type="PANTHER" id="PTHR35569">
    <property type="entry name" value="CYANAMIDE HYDRATASE DDI2-RELATED"/>
    <property type="match status" value="1"/>
</dbReference>
<protein>
    <submittedName>
        <fullName evidence="2">HD domain-containing protein</fullName>
    </submittedName>
</protein>
<sequence>MSIKKIGSFEWMQSTDGHLTTKEKLKLLNEILLPSMLGVMKSQLHIGSSKSNINLKDIKVPDTRIIVEAINELNEKAPGTLINHSWRTYFWGAAIGLQDQRKYDPEVLLVASLYHDIGLTDNHKESKGCRCFTYESSMQFEKKAKHLNYDENKIKTVKDAICMHMNGHIAEDNESEVILLQQGASCDVVGDKLFTLSKDYRTEVLEKYPRLRFNSEFKKLLAEERKTVKSSRTKFLSQLGLPVMISMNPFGE</sequence>
<dbReference type="RefSeq" id="WP_125698735.1">
    <property type="nucleotide sequence ID" value="NZ_RFES01000004.1"/>
</dbReference>
<proteinExistence type="predicted"/>
<dbReference type="Proteomes" id="UP000276905">
    <property type="component" value="Unassembled WGS sequence"/>
</dbReference>
<dbReference type="SUPFAM" id="SSF109604">
    <property type="entry name" value="HD-domain/PDEase-like"/>
    <property type="match status" value="1"/>
</dbReference>
<comment type="caution">
    <text evidence="2">The sequence shown here is derived from an EMBL/GenBank/DDBJ whole genome shotgun (WGS) entry which is preliminary data.</text>
</comment>
<reference evidence="2 3" key="1">
    <citation type="submission" date="2018-10" db="EMBL/GenBank/DDBJ databases">
        <title>GWAS and RNA-Seq identify cryptic mechanisms of antimicrobial resistance in Acinetobacter baumannii.</title>
        <authorList>
            <person name="Sahl J.W."/>
        </authorList>
    </citation>
    <scope>NUCLEOTIDE SEQUENCE [LARGE SCALE GENOMIC DNA]</scope>
    <source>
        <strain evidence="2 3">TG41018</strain>
    </source>
</reference>
<gene>
    <name evidence="2" type="ORF">EA756_07600</name>
</gene>
<dbReference type="Gene3D" id="1.10.3210.10">
    <property type="entry name" value="Hypothetical protein af1432"/>
    <property type="match status" value="1"/>
</dbReference>
<accession>A0A3R9S3Z3</accession>
<dbReference type="CDD" id="cd00077">
    <property type="entry name" value="HDc"/>
    <property type="match status" value="1"/>
</dbReference>
<dbReference type="EMBL" id="RFES01000004">
    <property type="protein sequence ID" value="RSO58122.1"/>
    <property type="molecule type" value="Genomic_DNA"/>
</dbReference>
<name>A0A3R9S3Z3_9GAMM</name>
<dbReference type="PANTHER" id="PTHR35569:SF1">
    <property type="entry name" value="CYANAMIDE HYDRATASE DDI2-RELATED"/>
    <property type="match status" value="1"/>
</dbReference>
<evidence type="ECO:0000313" key="3">
    <source>
        <dbReference type="Proteomes" id="UP000276905"/>
    </source>
</evidence>
<dbReference type="InterPro" id="IPR006674">
    <property type="entry name" value="HD_domain"/>
</dbReference>
<dbReference type="Pfam" id="PF01966">
    <property type="entry name" value="HD"/>
    <property type="match status" value="1"/>
</dbReference>
<evidence type="ECO:0000259" key="1">
    <source>
        <dbReference type="Pfam" id="PF01966"/>
    </source>
</evidence>
<dbReference type="AlphaFoldDB" id="A0A3R9S3Z3"/>
<dbReference type="InterPro" id="IPR003607">
    <property type="entry name" value="HD/PDEase_dom"/>
</dbReference>
<evidence type="ECO:0000313" key="2">
    <source>
        <dbReference type="EMBL" id="RSO58122.1"/>
    </source>
</evidence>
<feature type="domain" description="HD" evidence="1">
    <location>
        <begin position="82"/>
        <end position="178"/>
    </location>
</feature>